<dbReference type="AlphaFoldDB" id="A0A426YP07"/>
<feature type="region of interest" description="Disordered" evidence="1">
    <location>
        <begin position="62"/>
        <end position="106"/>
    </location>
</feature>
<gene>
    <name evidence="2" type="ORF">B296_00036284</name>
</gene>
<dbReference type="EMBL" id="AMZH03011129">
    <property type="protein sequence ID" value="RRT53465.1"/>
    <property type="molecule type" value="Genomic_DNA"/>
</dbReference>
<organism evidence="2 3">
    <name type="scientific">Ensete ventricosum</name>
    <name type="common">Abyssinian banana</name>
    <name type="synonym">Musa ensete</name>
    <dbReference type="NCBI Taxonomy" id="4639"/>
    <lineage>
        <taxon>Eukaryota</taxon>
        <taxon>Viridiplantae</taxon>
        <taxon>Streptophyta</taxon>
        <taxon>Embryophyta</taxon>
        <taxon>Tracheophyta</taxon>
        <taxon>Spermatophyta</taxon>
        <taxon>Magnoliopsida</taxon>
        <taxon>Liliopsida</taxon>
        <taxon>Zingiberales</taxon>
        <taxon>Musaceae</taxon>
        <taxon>Ensete</taxon>
    </lineage>
</organism>
<evidence type="ECO:0000256" key="1">
    <source>
        <dbReference type="SAM" id="MobiDB-lite"/>
    </source>
</evidence>
<comment type="caution">
    <text evidence="2">The sequence shown here is derived from an EMBL/GenBank/DDBJ whole genome shotgun (WGS) entry which is preliminary data.</text>
</comment>
<evidence type="ECO:0000313" key="3">
    <source>
        <dbReference type="Proteomes" id="UP000287651"/>
    </source>
</evidence>
<reference evidence="2 3" key="1">
    <citation type="journal article" date="2014" name="Agronomy (Basel)">
        <title>A Draft Genome Sequence for Ensete ventricosum, the Drought-Tolerant Tree Against Hunger.</title>
        <authorList>
            <person name="Harrison J."/>
            <person name="Moore K.A."/>
            <person name="Paszkiewicz K."/>
            <person name="Jones T."/>
            <person name="Grant M."/>
            <person name="Ambacheew D."/>
            <person name="Muzemil S."/>
            <person name="Studholme D.J."/>
        </authorList>
    </citation>
    <scope>NUCLEOTIDE SEQUENCE [LARGE SCALE GENOMIC DNA]</scope>
</reference>
<evidence type="ECO:0000313" key="2">
    <source>
        <dbReference type="EMBL" id="RRT53465.1"/>
    </source>
</evidence>
<feature type="compositionally biased region" description="Basic and acidic residues" evidence="1">
    <location>
        <begin position="70"/>
        <end position="85"/>
    </location>
</feature>
<sequence>MKKILTGGSFVDDLCDLAKGDTRAEASDAACNNMRYKQETGCVITVGMKRPEGWIDYSCRHRRSSRRGRSTMDRPPELGYGKRQELGLPEPPWSVAPWGSRSPSVATAEGSRDLLWMGTWLEELGLVDLELEEEPLVGYLIEDRSRN</sequence>
<dbReference type="Proteomes" id="UP000287651">
    <property type="component" value="Unassembled WGS sequence"/>
</dbReference>
<protein>
    <submittedName>
        <fullName evidence="2">Uncharacterized protein</fullName>
    </submittedName>
</protein>
<name>A0A426YP07_ENSVE</name>
<accession>A0A426YP07</accession>
<proteinExistence type="predicted"/>